<feature type="region of interest" description="Disordered" evidence="10">
    <location>
        <begin position="965"/>
        <end position="1006"/>
    </location>
</feature>
<evidence type="ECO:0000256" key="5">
    <source>
        <dbReference type="ARBA" id="ARBA00023187"/>
    </source>
</evidence>
<evidence type="ECO:0000256" key="4">
    <source>
        <dbReference type="ARBA" id="ARBA00022884"/>
    </source>
</evidence>
<dbReference type="Gene3D" id="3.30.70.330">
    <property type="match status" value="4"/>
</dbReference>
<dbReference type="Gene3D" id="1.25.40.10">
    <property type="entry name" value="Tetratricopeptide repeat domain"/>
    <property type="match status" value="2"/>
</dbReference>
<keyword evidence="3" id="KW-0677">Repeat</keyword>
<evidence type="ECO:0000256" key="1">
    <source>
        <dbReference type="ARBA" id="ARBA00004123"/>
    </source>
</evidence>
<dbReference type="InterPro" id="IPR035979">
    <property type="entry name" value="RBD_domain_sf"/>
</dbReference>
<feature type="region of interest" description="Disordered" evidence="10">
    <location>
        <begin position="568"/>
        <end position="614"/>
    </location>
</feature>
<evidence type="ECO:0000259" key="11">
    <source>
        <dbReference type="PROSITE" id="PS50102"/>
    </source>
</evidence>
<feature type="domain" description="RRM" evidence="11">
    <location>
        <begin position="696"/>
        <end position="773"/>
    </location>
</feature>
<evidence type="ECO:0000256" key="8">
    <source>
        <dbReference type="ARBA" id="ARBA00093627"/>
    </source>
</evidence>
<dbReference type="GO" id="GO:0005688">
    <property type="term" value="C:U6 snRNP"/>
    <property type="evidence" value="ECO:0007669"/>
    <property type="project" value="UniProtKB-ARBA"/>
</dbReference>
<evidence type="ECO:0000313" key="12">
    <source>
        <dbReference type="EMBL" id="PCH39752.1"/>
    </source>
</evidence>
<dbReference type="PANTHER" id="PTHR24012">
    <property type="entry name" value="RNA BINDING PROTEIN"/>
    <property type="match status" value="1"/>
</dbReference>
<dbReference type="STRING" id="742152.A0A2H3JBW3"/>
<gene>
    <name evidence="12" type="ORF">WOLCODRAFT_136486</name>
</gene>
<dbReference type="Pfam" id="PF00076">
    <property type="entry name" value="RRM_1"/>
    <property type="match status" value="4"/>
</dbReference>
<dbReference type="GO" id="GO:0008380">
    <property type="term" value="P:RNA splicing"/>
    <property type="evidence" value="ECO:0007669"/>
    <property type="project" value="UniProtKB-KW"/>
</dbReference>
<evidence type="ECO:0000256" key="6">
    <source>
        <dbReference type="ARBA" id="ARBA00023242"/>
    </source>
</evidence>
<dbReference type="SUPFAM" id="SSF54928">
    <property type="entry name" value="RNA-binding domain, RBD"/>
    <property type="match status" value="3"/>
</dbReference>
<dbReference type="PROSITE" id="PS50102">
    <property type="entry name" value="RRM"/>
    <property type="match status" value="4"/>
</dbReference>
<dbReference type="OrthoDB" id="360390at2759"/>
<feature type="domain" description="RRM" evidence="11">
    <location>
        <begin position="879"/>
        <end position="951"/>
    </location>
</feature>
<dbReference type="SMART" id="SM00386">
    <property type="entry name" value="HAT"/>
    <property type="match status" value="3"/>
</dbReference>
<dbReference type="InterPro" id="IPR034397">
    <property type="entry name" value="Prp24_RRM1"/>
</dbReference>
<feature type="compositionally biased region" description="Basic and acidic residues" evidence="10">
    <location>
        <begin position="592"/>
        <end position="614"/>
    </location>
</feature>
<dbReference type="CDD" id="cd12296">
    <property type="entry name" value="RRM1_Prp24"/>
    <property type="match status" value="1"/>
</dbReference>
<comment type="subcellular location">
    <subcellularLocation>
        <location evidence="1">Nucleus</location>
    </subcellularLocation>
</comment>
<organism evidence="12 13">
    <name type="scientific">Wolfiporia cocos (strain MD-104)</name>
    <name type="common">Brown rot fungus</name>
    <dbReference type="NCBI Taxonomy" id="742152"/>
    <lineage>
        <taxon>Eukaryota</taxon>
        <taxon>Fungi</taxon>
        <taxon>Dikarya</taxon>
        <taxon>Basidiomycota</taxon>
        <taxon>Agaricomycotina</taxon>
        <taxon>Agaricomycetes</taxon>
        <taxon>Polyporales</taxon>
        <taxon>Phaeolaceae</taxon>
        <taxon>Wolfiporia</taxon>
    </lineage>
</organism>
<keyword evidence="2" id="KW-0507">mRNA processing</keyword>
<sequence>MDEADALEALSHILERITEDPYNISLHVDNVRIARDTGMEDQVESALDMVTAFWAAGDYVWLPLIESKISSSNMESRVDLQTISDLFEKAEQDYVSIPLLQKHLEFVIDRHEHFRSAAEVDEDGMETAFTTPWTRAALAQIVSRGIGDLSKSHLLWDARRDWETEMLQSAGPAERAALVDLVETMLLERLQQPHFNHDETFQAYSTFTTNFKPQEQYELLLVKASKLRTKANQVYEAREPFETTLARSGFSLAEYANYIMAERRKKPNLFVVQGLYERAITEADKRRWAGEAGAEEALPSFWAGYLDFIRTQNVPVEKQEETCARALRSVPASGEAWARYIRLLEQTTDEDTLDSKITEAYEKTKTIKPLQADVEQVVPVVLAYAGYLRRSIETDESGEDRSDKLVEVLMDGISRVRAASTAGDPRLRLEKFFSAVCLKFPNLSDHALIIWEDATRHYKTSYLAWTSYTEVLIKKGLYDDVRKVFRDICMKNLDWPEAMWDAWISFEQVYGSVESLEDAFDRIERAQVQITMRRAKEAEKAEQAARQLIDEQQMALWTETAAYQAQMQAEANAESVPMEVDSAQPESSGSKRKADADAEEESSKKQRTEQKPLPLKRDRENCTVFVADLPAETEEEDLAALFKDCGSVREIKVTQLPNTLVAIVEFVDRDSVPAALTKDKKRVHEQEVAVHLAWRSTLYVTNFPESADDAYIRDLFTVYGTIFDVRWPSKKFKATRRFCYVQYTSPESAEAALELHGRELEPGLSLNVFISNPERKKERTDRDANDREIYVAGLSKPVTKEDLEKLFRTYGLVKEVRMALENGRSKGFAFVEFEQEQDARAALAANNFELKKRRIAVTLADTRFRAKKDLNRREDLRARSVRVRNLPPDTQEGLLQQALEKLAPVKRVEVFSDKNEAEVEFESASDVGKLLLRSEPITFNGSSLELIALTPGGSSTLRTAALPPATSGSNYFVPRTAASRPRAGLGSKKRVPPPVSGNTASTSTQAVAVTNLTTTAQAKSQDDFRKMLGGG</sequence>
<evidence type="ECO:0000256" key="10">
    <source>
        <dbReference type="SAM" id="MobiDB-lite"/>
    </source>
</evidence>
<dbReference type="InterPro" id="IPR000504">
    <property type="entry name" value="RRM_dom"/>
</dbReference>
<evidence type="ECO:0000256" key="2">
    <source>
        <dbReference type="ARBA" id="ARBA00022664"/>
    </source>
</evidence>
<dbReference type="GO" id="GO:0006397">
    <property type="term" value="P:mRNA processing"/>
    <property type="evidence" value="ECO:0007669"/>
    <property type="project" value="UniProtKB-KW"/>
</dbReference>
<dbReference type="EMBL" id="KB468053">
    <property type="protein sequence ID" value="PCH39752.1"/>
    <property type="molecule type" value="Genomic_DNA"/>
</dbReference>
<keyword evidence="6" id="KW-0539">Nucleus</keyword>
<dbReference type="FunFam" id="3.30.70.330:FF:000365">
    <property type="entry name" value="U4/U6 snRNA-associated-splicing factor PRP24"/>
    <property type="match status" value="1"/>
</dbReference>
<evidence type="ECO:0000256" key="3">
    <source>
        <dbReference type="ARBA" id="ARBA00022737"/>
    </source>
</evidence>
<feature type="domain" description="RRM" evidence="11">
    <location>
        <begin position="622"/>
        <end position="695"/>
    </location>
</feature>
<dbReference type="InterPro" id="IPR003107">
    <property type="entry name" value="HAT"/>
</dbReference>
<dbReference type="CDD" id="cd12297">
    <property type="entry name" value="RRM2_Prp24"/>
    <property type="match status" value="1"/>
</dbReference>
<feature type="domain" description="RRM" evidence="11">
    <location>
        <begin position="787"/>
        <end position="862"/>
    </location>
</feature>
<dbReference type="OMA" id="LWARYIL"/>
<accession>A0A2H3JBW3</accession>
<comment type="function">
    <text evidence="7">Functions as a recycling factor of the spliceosome, a machinery that forms on each precursor-messenger RNA (pre-mRNA) and catalyzes the removal of introns. Chaperones the re-annealing of U4 and U6 snRNAs (small nuclear RNAs) released from previous rounds of splicing, an initial step in reforming the U4/U6-U5 tri-snRNP (small nuclear ribonucleoprotein) that can reassemble into another spliceosome complex; this step involves binding U6 and facilitating the unwinding of the U6 internal stem loop, followed by base-pairing of U6 to U4.</text>
</comment>
<dbReference type="InterPro" id="IPR012677">
    <property type="entry name" value="Nucleotide-bd_a/b_plait_sf"/>
</dbReference>
<evidence type="ECO:0000256" key="9">
    <source>
        <dbReference type="PROSITE-ProRule" id="PRU00176"/>
    </source>
</evidence>
<dbReference type="GO" id="GO:0003723">
    <property type="term" value="F:RNA binding"/>
    <property type="evidence" value="ECO:0007669"/>
    <property type="project" value="UniProtKB-UniRule"/>
</dbReference>
<dbReference type="Proteomes" id="UP000218811">
    <property type="component" value="Unassembled WGS sequence"/>
</dbReference>
<reference evidence="12 13" key="1">
    <citation type="journal article" date="2012" name="Science">
        <title>The Paleozoic origin of enzymatic lignin decomposition reconstructed from 31 fungal genomes.</title>
        <authorList>
            <person name="Floudas D."/>
            <person name="Binder M."/>
            <person name="Riley R."/>
            <person name="Barry K."/>
            <person name="Blanchette R.A."/>
            <person name="Henrissat B."/>
            <person name="Martinez A.T."/>
            <person name="Otillar R."/>
            <person name="Spatafora J.W."/>
            <person name="Yadav J.S."/>
            <person name="Aerts A."/>
            <person name="Benoit I."/>
            <person name="Boyd A."/>
            <person name="Carlson A."/>
            <person name="Copeland A."/>
            <person name="Coutinho P.M."/>
            <person name="de Vries R.P."/>
            <person name="Ferreira P."/>
            <person name="Findley K."/>
            <person name="Foster B."/>
            <person name="Gaskell J."/>
            <person name="Glotzer D."/>
            <person name="Gorecki P."/>
            <person name="Heitman J."/>
            <person name="Hesse C."/>
            <person name="Hori C."/>
            <person name="Igarashi K."/>
            <person name="Jurgens J.A."/>
            <person name="Kallen N."/>
            <person name="Kersten P."/>
            <person name="Kohler A."/>
            <person name="Kuees U."/>
            <person name="Kumar T.K.A."/>
            <person name="Kuo A."/>
            <person name="LaButti K."/>
            <person name="Larrondo L.F."/>
            <person name="Lindquist E."/>
            <person name="Ling A."/>
            <person name="Lombard V."/>
            <person name="Lucas S."/>
            <person name="Lundell T."/>
            <person name="Martin R."/>
            <person name="McLaughlin D.J."/>
            <person name="Morgenstern I."/>
            <person name="Morin E."/>
            <person name="Murat C."/>
            <person name="Nagy L.G."/>
            <person name="Nolan M."/>
            <person name="Ohm R.A."/>
            <person name="Patyshakuliyeva A."/>
            <person name="Rokas A."/>
            <person name="Ruiz-Duenas F.J."/>
            <person name="Sabat G."/>
            <person name="Salamov A."/>
            <person name="Samejima M."/>
            <person name="Schmutz J."/>
            <person name="Slot J.C."/>
            <person name="St John F."/>
            <person name="Stenlid J."/>
            <person name="Sun H."/>
            <person name="Sun S."/>
            <person name="Syed K."/>
            <person name="Tsang A."/>
            <person name="Wiebenga A."/>
            <person name="Young D."/>
            <person name="Pisabarro A."/>
            <person name="Eastwood D.C."/>
            <person name="Martin F."/>
            <person name="Cullen D."/>
            <person name="Grigoriev I.V."/>
            <person name="Hibbett D.S."/>
        </authorList>
    </citation>
    <scope>NUCLEOTIDE SEQUENCE [LARGE SCALE GENOMIC DNA]</scope>
    <source>
        <strain evidence="12 13">MD-104</strain>
    </source>
</reference>
<evidence type="ECO:0000313" key="13">
    <source>
        <dbReference type="Proteomes" id="UP000218811"/>
    </source>
</evidence>
<dbReference type="SMART" id="SM00360">
    <property type="entry name" value="RRM"/>
    <property type="match status" value="4"/>
</dbReference>
<dbReference type="AlphaFoldDB" id="A0A2H3JBW3"/>
<dbReference type="SUPFAM" id="SSF48452">
    <property type="entry name" value="TPR-like"/>
    <property type="match status" value="1"/>
</dbReference>
<protein>
    <recommendedName>
        <fullName evidence="8">U4/U6 snRNA-associated-splicing factor PRP24</fullName>
    </recommendedName>
</protein>
<keyword evidence="4 9" id="KW-0694">RNA-binding</keyword>
<keyword evidence="13" id="KW-1185">Reference proteome</keyword>
<keyword evidence="5" id="KW-0508">mRNA splicing</keyword>
<dbReference type="InterPro" id="IPR034398">
    <property type="entry name" value="Prp24_RRM2"/>
</dbReference>
<evidence type="ECO:0000256" key="7">
    <source>
        <dbReference type="ARBA" id="ARBA00093374"/>
    </source>
</evidence>
<proteinExistence type="predicted"/>
<name>A0A2H3JBW3_WOLCO</name>
<dbReference type="InterPro" id="IPR011990">
    <property type="entry name" value="TPR-like_helical_dom_sf"/>
</dbReference>